<feature type="chain" id="PRO_5012291941" description="Alkyl hydroperoxide reductase subunit C/ Thiol specific antioxidant domain-containing protein" evidence="1">
    <location>
        <begin position="28"/>
        <end position="76"/>
    </location>
</feature>
<dbReference type="EMBL" id="NTKD01000060">
    <property type="protein sequence ID" value="PDH36784.1"/>
    <property type="molecule type" value="Genomic_DNA"/>
</dbReference>
<evidence type="ECO:0000256" key="1">
    <source>
        <dbReference type="SAM" id="SignalP"/>
    </source>
</evidence>
<dbReference type="AlphaFoldDB" id="A0A2A5WKL9"/>
<protein>
    <recommendedName>
        <fullName evidence="4">Alkyl hydroperoxide reductase subunit C/ Thiol specific antioxidant domain-containing protein</fullName>
    </recommendedName>
</protein>
<comment type="caution">
    <text evidence="2">The sequence shown here is derived from an EMBL/GenBank/DDBJ whole genome shotgun (WGS) entry which is preliminary data.</text>
</comment>
<name>A0A2A5WKL9_9GAMM</name>
<proteinExistence type="predicted"/>
<reference evidence="2 3" key="1">
    <citation type="submission" date="2017-08" db="EMBL/GenBank/DDBJ databases">
        <title>Fine stratification of microbial communities through a metagenomic profile of the photic zone.</title>
        <authorList>
            <person name="Haro-Moreno J.M."/>
            <person name="Lopez-Perez M."/>
            <person name="De La Torre J."/>
            <person name="Picazo A."/>
            <person name="Camacho A."/>
            <person name="Rodriguez-Valera F."/>
        </authorList>
    </citation>
    <scope>NUCLEOTIDE SEQUENCE [LARGE SCALE GENOMIC DNA]</scope>
    <source>
        <strain evidence="2">MED-G24</strain>
    </source>
</reference>
<keyword evidence="1" id="KW-0732">Signal</keyword>
<gene>
    <name evidence="2" type="ORF">CNE99_09105</name>
</gene>
<evidence type="ECO:0000313" key="3">
    <source>
        <dbReference type="Proteomes" id="UP000219327"/>
    </source>
</evidence>
<evidence type="ECO:0000313" key="2">
    <source>
        <dbReference type="EMBL" id="PDH36784.1"/>
    </source>
</evidence>
<accession>A0A2A5WKL9</accession>
<sequence>MLPIRALKHLFQMALVVLVFQVQTAWADDHAREPGIGTKLSVDDIAGKDHTATSRSLSSLAGENALLIFLNRSADW</sequence>
<evidence type="ECO:0008006" key="4">
    <source>
        <dbReference type="Google" id="ProtNLM"/>
    </source>
</evidence>
<dbReference type="Proteomes" id="UP000219327">
    <property type="component" value="Unassembled WGS sequence"/>
</dbReference>
<organism evidence="2 3">
    <name type="scientific">OM182 bacterium MED-G24</name>
    <dbReference type="NCBI Taxonomy" id="1986255"/>
    <lineage>
        <taxon>Bacteria</taxon>
        <taxon>Pseudomonadati</taxon>
        <taxon>Pseudomonadota</taxon>
        <taxon>Gammaproteobacteria</taxon>
        <taxon>OMG group</taxon>
        <taxon>OM182 clade</taxon>
    </lineage>
</organism>
<feature type="signal peptide" evidence="1">
    <location>
        <begin position="1"/>
        <end position="27"/>
    </location>
</feature>